<dbReference type="EMBL" id="QHKM01000002">
    <property type="protein sequence ID" value="RAK68158.1"/>
    <property type="molecule type" value="Genomic_DNA"/>
</dbReference>
<dbReference type="AlphaFoldDB" id="A0A328BSU3"/>
<dbReference type="Proteomes" id="UP000248553">
    <property type="component" value="Unassembled WGS sequence"/>
</dbReference>
<dbReference type="CDD" id="cd08916">
    <property type="entry name" value="TrHb3_P"/>
    <property type="match status" value="1"/>
</dbReference>
<sequence>MKTLVDTFCEKVNQDEVLSPAFNAVARVHWPHHLFTLYNFWSAALFGPKTGRQSAAARDLGLPLEGPNCRRWQTLFDAAVRENFAGPKAEEARRKVLNLGALLDASFPTRNPTLTVS</sequence>
<dbReference type="InterPro" id="IPR009050">
    <property type="entry name" value="Globin-like_sf"/>
</dbReference>
<proteinExistence type="predicted"/>
<reference evidence="2" key="1">
    <citation type="submission" date="2018-05" db="EMBL/GenBank/DDBJ databases">
        <authorList>
            <person name="Nie L."/>
        </authorList>
    </citation>
    <scope>NUCLEOTIDE SEQUENCE [LARGE SCALE GENOMIC DNA]</scope>
    <source>
        <strain evidence="2">NL</strain>
    </source>
</reference>
<accession>A0A328BSU3</accession>
<dbReference type="Gene3D" id="1.10.490.10">
    <property type="entry name" value="Globins"/>
    <property type="match status" value="1"/>
</dbReference>
<dbReference type="GO" id="GO:0020037">
    <property type="term" value="F:heme binding"/>
    <property type="evidence" value="ECO:0007669"/>
    <property type="project" value="InterPro"/>
</dbReference>
<organism evidence="1 2">
    <name type="scientific">Hymenobacter edaphi</name>
    <dbReference type="NCBI Taxonomy" id="2211146"/>
    <lineage>
        <taxon>Bacteria</taxon>
        <taxon>Pseudomonadati</taxon>
        <taxon>Bacteroidota</taxon>
        <taxon>Cytophagia</taxon>
        <taxon>Cytophagales</taxon>
        <taxon>Hymenobacteraceae</taxon>
        <taxon>Hymenobacter</taxon>
    </lineage>
</organism>
<evidence type="ECO:0000313" key="2">
    <source>
        <dbReference type="Proteomes" id="UP000248553"/>
    </source>
</evidence>
<dbReference type="InterPro" id="IPR012292">
    <property type="entry name" value="Globin/Proto"/>
</dbReference>
<evidence type="ECO:0000313" key="1">
    <source>
        <dbReference type="EMBL" id="RAK68158.1"/>
    </source>
</evidence>
<comment type="caution">
    <text evidence="1">The sequence shown here is derived from an EMBL/GenBank/DDBJ whole genome shotgun (WGS) entry which is preliminary data.</text>
</comment>
<dbReference type="SUPFAM" id="SSF46458">
    <property type="entry name" value="Globin-like"/>
    <property type="match status" value="1"/>
</dbReference>
<dbReference type="GO" id="GO:0019825">
    <property type="term" value="F:oxygen binding"/>
    <property type="evidence" value="ECO:0007669"/>
    <property type="project" value="InterPro"/>
</dbReference>
<name>A0A328BSU3_9BACT</name>
<gene>
    <name evidence="1" type="ORF">DLM85_08970</name>
</gene>
<keyword evidence="2" id="KW-1185">Reference proteome</keyword>
<protein>
    <submittedName>
        <fullName evidence="1">Sec-independent protein translocase TatC</fullName>
    </submittedName>
</protein>